<feature type="transmembrane region" description="Helical" evidence="7">
    <location>
        <begin position="243"/>
        <end position="264"/>
    </location>
</feature>
<evidence type="ECO:0000313" key="9">
    <source>
        <dbReference type="EMBL" id="OHW62018.1"/>
    </source>
</evidence>
<reference evidence="9 10" key="1">
    <citation type="submission" date="2016-09" db="EMBL/GenBank/DDBJ databases">
        <title>Genome sequence of Eubacterium angustum.</title>
        <authorList>
            <person name="Poehlein A."/>
            <person name="Daniel R."/>
        </authorList>
    </citation>
    <scope>NUCLEOTIDE SEQUENCE [LARGE SCALE GENOMIC DNA]</scope>
    <source>
        <strain evidence="9 10">DSM 1989</strain>
    </source>
</reference>
<keyword evidence="4 7" id="KW-0812">Transmembrane</keyword>
<evidence type="ECO:0000313" key="10">
    <source>
        <dbReference type="Proteomes" id="UP000180254"/>
    </source>
</evidence>
<feature type="transmembrane region" description="Helical" evidence="7">
    <location>
        <begin position="141"/>
        <end position="164"/>
    </location>
</feature>
<comment type="similarity">
    <text evidence="7">Belongs to the binding-protein-dependent transport system permease family.</text>
</comment>
<evidence type="ECO:0000256" key="3">
    <source>
        <dbReference type="ARBA" id="ARBA00022475"/>
    </source>
</evidence>
<dbReference type="OrthoDB" id="9787837at2"/>
<dbReference type="Pfam" id="PF00528">
    <property type="entry name" value="BPD_transp_1"/>
    <property type="match status" value="1"/>
</dbReference>
<dbReference type="InterPro" id="IPR050901">
    <property type="entry name" value="BP-dep_ABC_trans_perm"/>
</dbReference>
<proteinExistence type="inferred from homology"/>
<evidence type="ECO:0000256" key="1">
    <source>
        <dbReference type="ARBA" id="ARBA00004651"/>
    </source>
</evidence>
<dbReference type="AlphaFoldDB" id="A0A1S1V600"/>
<dbReference type="GO" id="GO:0055085">
    <property type="term" value="P:transmembrane transport"/>
    <property type="evidence" value="ECO:0007669"/>
    <property type="project" value="InterPro"/>
</dbReference>
<dbReference type="GO" id="GO:0005886">
    <property type="term" value="C:plasma membrane"/>
    <property type="evidence" value="ECO:0007669"/>
    <property type="project" value="UniProtKB-SubCell"/>
</dbReference>
<dbReference type="PANTHER" id="PTHR32243:SF18">
    <property type="entry name" value="INNER MEMBRANE ABC TRANSPORTER PERMEASE PROTEIN YCJP"/>
    <property type="match status" value="1"/>
</dbReference>
<dbReference type="EMBL" id="MKIE01000005">
    <property type="protein sequence ID" value="OHW62018.1"/>
    <property type="molecule type" value="Genomic_DNA"/>
</dbReference>
<dbReference type="SUPFAM" id="SSF161098">
    <property type="entry name" value="MetI-like"/>
    <property type="match status" value="1"/>
</dbReference>
<dbReference type="STRING" id="39480.EUAN_14660"/>
<feature type="transmembrane region" description="Helical" evidence="7">
    <location>
        <begin position="108"/>
        <end position="129"/>
    </location>
</feature>
<evidence type="ECO:0000256" key="4">
    <source>
        <dbReference type="ARBA" id="ARBA00022692"/>
    </source>
</evidence>
<gene>
    <name evidence="9" type="primary">ycjP</name>
    <name evidence="9" type="ORF">EUAN_14660</name>
</gene>
<sequence>MNTKKSNISKILITFILTLLVGLMVAPFFIMISTSLKSYAEVTKWPPSWIPEMLRWENYSAVWSGEGSIKRALLNSVIVSSSTMGICVLLGSFAAYGVSRFNFKGKKTFLFTIILTQMFSPVVLVGPMYGIMRDLGLLNTYLSMIIPNAAFSLPMTVWLLYGYLDGISSSLEEAAMLDGCTRLQAVTKILMPIMAPGLVTSGLFAFIVSWNDLLFSRSFITRPEMRTISVALTSYKSVFETSWHSMMAASVLSVVPVFVLFLMIQKHIVKGLAAGGVKE</sequence>
<keyword evidence="10" id="KW-1185">Reference proteome</keyword>
<feature type="transmembrane region" description="Helical" evidence="7">
    <location>
        <begin position="185"/>
        <end position="208"/>
    </location>
</feature>
<evidence type="ECO:0000256" key="2">
    <source>
        <dbReference type="ARBA" id="ARBA00022448"/>
    </source>
</evidence>
<comment type="caution">
    <text evidence="9">The sequence shown here is derived from an EMBL/GenBank/DDBJ whole genome shotgun (WGS) entry which is preliminary data.</text>
</comment>
<dbReference type="Gene3D" id="1.10.3720.10">
    <property type="entry name" value="MetI-like"/>
    <property type="match status" value="1"/>
</dbReference>
<keyword evidence="3" id="KW-1003">Cell membrane</keyword>
<protein>
    <submittedName>
        <fullName evidence="9">Inner membrane ABC transporter permease protein YcjP</fullName>
    </submittedName>
</protein>
<dbReference type="InterPro" id="IPR000515">
    <property type="entry name" value="MetI-like"/>
</dbReference>
<dbReference type="PROSITE" id="PS50928">
    <property type="entry name" value="ABC_TM1"/>
    <property type="match status" value="1"/>
</dbReference>
<keyword evidence="2 7" id="KW-0813">Transport</keyword>
<evidence type="ECO:0000256" key="5">
    <source>
        <dbReference type="ARBA" id="ARBA00022989"/>
    </source>
</evidence>
<accession>A0A1S1V600</accession>
<feature type="domain" description="ABC transmembrane type-1" evidence="8">
    <location>
        <begin position="73"/>
        <end position="264"/>
    </location>
</feature>
<dbReference type="InterPro" id="IPR035906">
    <property type="entry name" value="MetI-like_sf"/>
</dbReference>
<dbReference type="CDD" id="cd06261">
    <property type="entry name" value="TM_PBP2"/>
    <property type="match status" value="1"/>
</dbReference>
<evidence type="ECO:0000259" key="8">
    <source>
        <dbReference type="PROSITE" id="PS50928"/>
    </source>
</evidence>
<keyword evidence="5 7" id="KW-1133">Transmembrane helix</keyword>
<dbReference type="RefSeq" id="WP_071063196.1">
    <property type="nucleotide sequence ID" value="NZ_MKIE01000005.1"/>
</dbReference>
<keyword evidence="6 7" id="KW-0472">Membrane</keyword>
<feature type="transmembrane region" description="Helical" evidence="7">
    <location>
        <begin position="72"/>
        <end position="96"/>
    </location>
</feature>
<feature type="transmembrane region" description="Helical" evidence="7">
    <location>
        <begin position="12"/>
        <end position="32"/>
    </location>
</feature>
<dbReference type="Proteomes" id="UP000180254">
    <property type="component" value="Unassembled WGS sequence"/>
</dbReference>
<organism evidence="9 10">
    <name type="scientific">Andreesenia angusta</name>
    <dbReference type="NCBI Taxonomy" id="39480"/>
    <lineage>
        <taxon>Bacteria</taxon>
        <taxon>Bacillati</taxon>
        <taxon>Bacillota</taxon>
        <taxon>Tissierellia</taxon>
        <taxon>Tissierellales</taxon>
        <taxon>Gottschalkiaceae</taxon>
        <taxon>Andreesenia</taxon>
    </lineage>
</organism>
<dbReference type="PANTHER" id="PTHR32243">
    <property type="entry name" value="MALTOSE TRANSPORT SYSTEM PERMEASE-RELATED"/>
    <property type="match status" value="1"/>
</dbReference>
<comment type="subcellular location">
    <subcellularLocation>
        <location evidence="1 7">Cell membrane</location>
        <topology evidence="1 7">Multi-pass membrane protein</topology>
    </subcellularLocation>
</comment>
<evidence type="ECO:0000256" key="7">
    <source>
        <dbReference type="RuleBase" id="RU363032"/>
    </source>
</evidence>
<evidence type="ECO:0000256" key="6">
    <source>
        <dbReference type="ARBA" id="ARBA00023136"/>
    </source>
</evidence>
<name>A0A1S1V600_9FIRM</name>